<dbReference type="InterPro" id="IPR055170">
    <property type="entry name" value="GFO_IDH_MocA-like_dom"/>
</dbReference>
<feature type="domain" description="Gfo/Idh/MocA-like oxidoreductase N-terminal" evidence="3">
    <location>
        <begin position="1"/>
        <end position="118"/>
    </location>
</feature>
<dbReference type="GO" id="GO:0000166">
    <property type="term" value="F:nucleotide binding"/>
    <property type="evidence" value="ECO:0007669"/>
    <property type="project" value="InterPro"/>
</dbReference>
<keyword evidence="2" id="KW-0560">Oxidoreductase</keyword>
<evidence type="ECO:0000259" key="4">
    <source>
        <dbReference type="Pfam" id="PF22725"/>
    </source>
</evidence>
<dbReference type="InterPro" id="IPR000683">
    <property type="entry name" value="Gfo/Idh/MocA-like_OxRdtase_N"/>
</dbReference>
<dbReference type="Pfam" id="PF01408">
    <property type="entry name" value="GFO_IDH_MocA"/>
    <property type="match status" value="1"/>
</dbReference>
<evidence type="ECO:0000313" key="5">
    <source>
        <dbReference type="EMBL" id="MBG0564617.1"/>
    </source>
</evidence>
<dbReference type="Gene3D" id="3.30.360.10">
    <property type="entry name" value="Dihydrodipicolinate Reductase, domain 2"/>
    <property type="match status" value="1"/>
</dbReference>
<dbReference type="SUPFAM" id="SSF55347">
    <property type="entry name" value="Glyceraldehyde-3-phosphate dehydrogenase-like, C-terminal domain"/>
    <property type="match status" value="1"/>
</dbReference>
<dbReference type="PANTHER" id="PTHR42840">
    <property type="entry name" value="NAD(P)-BINDING ROSSMANN-FOLD SUPERFAMILY PROTEIN-RELATED"/>
    <property type="match status" value="1"/>
</dbReference>
<evidence type="ECO:0000259" key="3">
    <source>
        <dbReference type="Pfam" id="PF01408"/>
    </source>
</evidence>
<dbReference type="InterPro" id="IPR036291">
    <property type="entry name" value="NAD(P)-bd_dom_sf"/>
</dbReference>
<dbReference type="PANTHER" id="PTHR42840:SF3">
    <property type="entry name" value="BINDING ROSSMANN FOLD OXIDOREDUCTASE, PUTATIVE (AFU_ORTHOLOGUE AFUA_2G10240)-RELATED"/>
    <property type="match status" value="1"/>
</dbReference>
<proteinExistence type="inferred from homology"/>
<dbReference type="AlphaFoldDB" id="A0A931CAY4"/>
<comment type="caution">
    <text evidence="5">The sequence shown here is derived from an EMBL/GenBank/DDBJ whole genome shotgun (WGS) entry which is preliminary data.</text>
</comment>
<comment type="similarity">
    <text evidence="1">Belongs to the Gfo/Idh/MocA family.</text>
</comment>
<accession>A0A931CAY4</accession>
<name>A0A931CAY4_9ACTN</name>
<evidence type="ECO:0000256" key="2">
    <source>
        <dbReference type="ARBA" id="ARBA00023002"/>
    </source>
</evidence>
<evidence type="ECO:0000313" key="6">
    <source>
        <dbReference type="Proteomes" id="UP000598146"/>
    </source>
</evidence>
<organism evidence="5 6">
    <name type="scientific">Actinoplanes aureus</name>
    <dbReference type="NCBI Taxonomy" id="2792083"/>
    <lineage>
        <taxon>Bacteria</taxon>
        <taxon>Bacillati</taxon>
        <taxon>Actinomycetota</taxon>
        <taxon>Actinomycetes</taxon>
        <taxon>Micromonosporales</taxon>
        <taxon>Micromonosporaceae</taxon>
        <taxon>Actinoplanes</taxon>
    </lineage>
</organism>
<keyword evidence="6" id="KW-1185">Reference proteome</keyword>
<dbReference type="EMBL" id="JADQTO010000011">
    <property type="protein sequence ID" value="MBG0564617.1"/>
    <property type="molecule type" value="Genomic_DNA"/>
</dbReference>
<sequence length="332" mass="34531">MRVGVIGLGRIGARHAATLLDLPGVDSVVVTDAVPATIERVSADLDVETAATPSALLGANVDGVVIAAATGAHAELIGAAVQAGVPVFCEKPVAGTVEEAVAVQQRVRGRGVPVQIGFNRRFDPGVVAARRAVLSGVLGRLHTVRSTTMDPAPPPATYLAASGGIFRDCAVHDFDVIRYVTGREVTEVYAAGDADTVSTLLTLDDGAVAVVSNTRYNGAGYDVRLELHGSRASVAAGWDDRMPMRSTEPGARIPAAEPYRFFLDRFAAAYRAELAAFLEVIAGARRSPCTITDGVEAARIAEACDRSLDEHRPVALDEISPGRGGPVGRCAG</sequence>
<dbReference type="GO" id="GO:0016491">
    <property type="term" value="F:oxidoreductase activity"/>
    <property type="evidence" value="ECO:0007669"/>
    <property type="project" value="UniProtKB-KW"/>
</dbReference>
<dbReference type="Gene3D" id="3.40.50.720">
    <property type="entry name" value="NAD(P)-binding Rossmann-like Domain"/>
    <property type="match status" value="1"/>
</dbReference>
<feature type="domain" description="GFO/IDH/MocA-like oxidoreductase" evidence="4">
    <location>
        <begin position="127"/>
        <end position="234"/>
    </location>
</feature>
<dbReference type="Proteomes" id="UP000598146">
    <property type="component" value="Unassembled WGS sequence"/>
</dbReference>
<reference evidence="5" key="1">
    <citation type="submission" date="2020-11" db="EMBL/GenBank/DDBJ databases">
        <title>Isolation and identification of active actinomycetes.</title>
        <authorList>
            <person name="Sun X."/>
        </authorList>
    </citation>
    <scope>NUCLEOTIDE SEQUENCE</scope>
    <source>
        <strain evidence="5">NEAU-A11</strain>
    </source>
</reference>
<dbReference type="SUPFAM" id="SSF51735">
    <property type="entry name" value="NAD(P)-binding Rossmann-fold domains"/>
    <property type="match status" value="1"/>
</dbReference>
<evidence type="ECO:0000256" key="1">
    <source>
        <dbReference type="ARBA" id="ARBA00010928"/>
    </source>
</evidence>
<protein>
    <submittedName>
        <fullName evidence="5">Gfo/Idh/MocA family oxidoreductase</fullName>
    </submittedName>
</protein>
<dbReference type="Pfam" id="PF22725">
    <property type="entry name" value="GFO_IDH_MocA_C3"/>
    <property type="match status" value="1"/>
</dbReference>
<gene>
    <name evidence="5" type="ORF">I4J89_24520</name>
</gene>
<dbReference type="RefSeq" id="WP_196416390.1">
    <property type="nucleotide sequence ID" value="NZ_JADQTO010000011.1"/>
</dbReference>